<proteinExistence type="predicted"/>
<gene>
    <name evidence="1" type="ORF">ENQ77_06145</name>
</gene>
<protein>
    <recommendedName>
        <fullName evidence="2">SCP2 domain-containing protein</fullName>
    </recommendedName>
</protein>
<reference evidence="1" key="1">
    <citation type="journal article" date="2020" name="mSystems">
        <title>Genome- and Community-Level Interaction Insights into Carbon Utilization and Element Cycling Functions of Hydrothermarchaeota in Hydrothermal Sediment.</title>
        <authorList>
            <person name="Zhou Z."/>
            <person name="Liu Y."/>
            <person name="Xu W."/>
            <person name="Pan J."/>
            <person name="Luo Z.H."/>
            <person name="Li M."/>
        </authorList>
    </citation>
    <scope>NUCLEOTIDE SEQUENCE [LARGE SCALE GENOMIC DNA]</scope>
    <source>
        <strain evidence="1">SpSt-34</strain>
    </source>
</reference>
<name>A0A7C2PA84_UNCW3</name>
<organism evidence="1">
    <name type="scientific">candidate division WOR-3 bacterium</name>
    <dbReference type="NCBI Taxonomy" id="2052148"/>
    <lineage>
        <taxon>Bacteria</taxon>
        <taxon>Bacteria division WOR-3</taxon>
    </lineage>
</organism>
<comment type="caution">
    <text evidence="1">The sequence shown here is derived from an EMBL/GenBank/DDBJ whole genome shotgun (WGS) entry which is preliminary data.</text>
</comment>
<evidence type="ECO:0008006" key="2">
    <source>
        <dbReference type="Google" id="ProtNLM"/>
    </source>
</evidence>
<sequence>MKYIKRIYVKITFWFLGRIFTFLHKIDPEVEKYWQKIENAQTFGFFIEPSGPCLLIERVNRKIKTSSKCIENADILFIFKTLNSAFEVFTAQKSTIRSYAENRILIKGDIGEVMWFMRIVDRVEFYLFPRFIAKKVIKKLPEMNFLTLALRRFLLILRFVLG</sequence>
<dbReference type="EMBL" id="DSOL01000173">
    <property type="protein sequence ID" value="HEN28217.1"/>
    <property type="molecule type" value="Genomic_DNA"/>
</dbReference>
<accession>A0A7C2PA84</accession>
<evidence type="ECO:0000313" key="1">
    <source>
        <dbReference type="EMBL" id="HEN28217.1"/>
    </source>
</evidence>
<dbReference type="AlphaFoldDB" id="A0A7C2PA84"/>